<dbReference type="InterPro" id="IPR043504">
    <property type="entry name" value="Peptidase_S1_PA_chymotrypsin"/>
</dbReference>
<dbReference type="OrthoDB" id="3507155at2"/>
<keyword evidence="4" id="KW-1185">Reference proteome</keyword>
<dbReference type="EMBL" id="LMWN01000085">
    <property type="protein sequence ID" value="KUM97208.1"/>
    <property type="molecule type" value="Genomic_DNA"/>
</dbReference>
<dbReference type="InterPro" id="IPR050966">
    <property type="entry name" value="Glutamyl_endopeptidase"/>
</dbReference>
<proteinExistence type="predicted"/>
<dbReference type="SUPFAM" id="SSF50494">
    <property type="entry name" value="Trypsin-like serine proteases"/>
    <property type="match status" value="1"/>
</dbReference>
<dbReference type="Proteomes" id="UP000053127">
    <property type="component" value="Unassembled WGS sequence"/>
</dbReference>
<dbReference type="PANTHER" id="PTHR15462:SF8">
    <property type="entry name" value="SERINE PROTEASE"/>
    <property type="match status" value="1"/>
</dbReference>
<evidence type="ECO:0000313" key="3">
    <source>
        <dbReference type="EMBL" id="KUM97208.1"/>
    </source>
</evidence>
<accession>A0A117PXV4</accession>
<dbReference type="SUPFAM" id="SSF69318">
    <property type="entry name" value="Integrin alpha N-terminal domain"/>
    <property type="match status" value="1"/>
</dbReference>
<gene>
    <name evidence="3" type="ORF">AQI95_42100</name>
</gene>
<keyword evidence="1" id="KW-0732">Signal</keyword>
<organism evidence="3 4">
    <name type="scientific">Streptomyces yokosukanensis</name>
    <dbReference type="NCBI Taxonomy" id="67386"/>
    <lineage>
        <taxon>Bacteria</taxon>
        <taxon>Bacillati</taxon>
        <taxon>Actinomycetota</taxon>
        <taxon>Actinomycetes</taxon>
        <taxon>Kitasatosporales</taxon>
        <taxon>Streptomycetaceae</taxon>
        <taxon>Streptomyces</taxon>
    </lineage>
</organism>
<feature type="compositionally biased region" description="Basic and acidic residues" evidence="2">
    <location>
        <begin position="28"/>
        <end position="49"/>
    </location>
</feature>
<evidence type="ECO:0000256" key="1">
    <source>
        <dbReference type="ARBA" id="ARBA00022729"/>
    </source>
</evidence>
<dbReference type="STRING" id="67386.AQI95_42100"/>
<sequence length="595" mass="64505">MSDEEYYRSLGIDPTPRPPAPLDAEQLQEAKELDAYWTPERLRNARPLDDPEGAPLGDTHGMGSALRAASHEVAGGFDNVGVFVVTRAGGKEDRFCTASVVDSPSMNLVISAAHCLSDTDRFENFGFVPKYNDSANPKPYGIFRAEKNRVYLDGRYIKLGSSKADDLDFAFVRVQRNEKNQVLTTAVGGGNRLKFVGPGDFDQKNAHLIGYPGGSKKPRDCTATTKKFNDRFVQIDCDGYTPGTSGSPFLANWDGKRGDVFGVIGGYKTGGPTADTSYSSQFDGDINRLYVQAVNDYEPDKASSLGGGDTWKHAKAITSGTFYDPADYAAPARATALRGTEVRRTGSQDMIVLWDDGELSLYEGDGAFGFEKDRKLTGPNGTWKNAKAITAGDFTGGAQYDLMVLWVDGEVSLYKDVDYDSGSINNVQEITLQQPNALWKHATALATGAFGGNKWPDDVVVTWDDGEATLYWDTDAAGFHTEKKLADPGSVWKYARAITAGDFGGADNNDLMVRWTDGELTVYKDLGISGLGAENKVLAANALWRDHAKVISAGNFGGNSWPDDLMVRWSDGELTMYGDSSASQLGKELMLVPPA</sequence>
<comment type="caution">
    <text evidence="3">The sequence shown here is derived from an EMBL/GenBank/DDBJ whole genome shotgun (WGS) entry which is preliminary data.</text>
</comment>
<dbReference type="RefSeq" id="WP_067136540.1">
    <property type="nucleotide sequence ID" value="NZ_KQ948239.1"/>
</dbReference>
<feature type="region of interest" description="Disordered" evidence="2">
    <location>
        <begin position="1"/>
        <end position="62"/>
    </location>
</feature>
<evidence type="ECO:0008006" key="5">
    <source>
        <dbReference type="Google" id="ProtNLM"/>
    </source>
</evidence>
<dbReference type="PANTHER" id="PTHR15462">
    <property type="entry name" value="SERINE PROTEASE"/>
    <property type="match status" value="1"/>
</dbReference>
<evidence type="ECO:0000256" key="2">
    <source>
        <dbReference type="SAM" id="MobiDB-lite"/>
    </source>
</evidence>
<protein>
    <recommendedName>
        <fullName evidence="5">Peptidase S1 domain-containing protein</fullName>
    </recommendedName>
</protein>
<name>A0A117PXV4_9ACTN</name>
<dbReference type="Gene3D" id="2.40.10.10">
    <property type="entry name" value="Trypsin-like serine proteases"/>
    <property type="match status" value="2"/>
</dbReference>
<reference evidence="3 4" key="1">
    <citation type="submission" date="2015-10" db="EMBL/GenBank/DDBJ databases">
        <title>Draft genome sequence of Streptomyces yokosukanensis DSM 40224, type strain for the species Streptomyces yokosukanensis.</title>
        <authorList>
            <person name="Ruckert C."/>
            <person name="Winkler A."/>
            <person name="Kalinowski J."/>
            <person name="Kampfer P."/>
            <person name="Glaeser S."/>
        </authorList>
    </citation>
    <scope>NUCLEOTIDE SEQUENCE [LARGE SCALE GENOMIC DNA]</scope>
    <source>
        <strain evidence="3 4">DSM 40224</strain>
    </source>
</reference>
<dbReference type="InterPro" id="IPR028994">
    <property type="entry name" value="Integrin_alpha_N"/>
</dbReference>
<evidence type="ECO:0000313" key="4">
    <source>
        <dbReference type="Proteomes" id="UP000053127"/>
    </source>
</evidence>
<dbReference type="InterPro" id="IPR009003">
    <property type="entry name" value="Peptidase_S1_PA"/>
</dbReference>
<dbReference type="AlphaFoldDB" id="A0A117PXV4"/>